<dbReference type="PIRSF" id="PIRSF016578">
    <property type="entry name" value="HsaA"/>
    <property type="match status" value="1"/>
</dbReference>
<dbReference type="RefSeq" id="WP_159417233.1">
    <property type="nucleotide sequence ID" value="NZ_CP027557.1"/>
</dbReference>
<dbReference type="SUPFAM" id="SSF56645">
    <property type="entry name" value="Acyl-CoA dehydrogenase NM domain-like"/>
    <property type="match status" value="1"/>
</dbReference>
<dbReference type="Pfam" id="PF08028">
    <property type="entry name" value="Acyl-CoA_dh_2"/>
    <property type="match status" value="1"/>
</dbReference>
<accession>A0AAW4XKE5</accession>
<name>A0AAW4XKE5_RHORH</name>
<dbReference type="NCBIfam" id="NF045629">
    <property type="entry name" value="monooxsub_HsaA"/>
    <property type="match status" value="1"/>
</dbReference>
<dbReference type="GO" id="GO:0005737">
    <property type="term" value="C:cytoplasm"/>
    <property type="evidence" value="ECO:0007669"/>
    <property type="project" value="TreeGrafter"/>
</dbReference>
<evidence type="ECO:0000313" key="4">
    <source>
        <dbReference type="Proteomes" id="UP001198630"/>
    </source>
</evidence>
<keyword evidence="3" id="KW-0503">Monooxygenase</keyword>
<dbReference type="InterPro" id="IPR046373">
    <property type="entry name" value="Acyl-CoA_Oxase/DH_mid-dom_sf"/>
</dbReference>
<dbReference type="InterPro" id="IPR037069">
    <property type="entry name" value="AcylCoA_DH/ox_N_sf"/>
</dbReference>
<dbReference type="Gene3D" id="2.40.110.10">
    <property type="entry name" value="Butyryl-CoA Dehydrogenase, subunit A, domain 2"/>
    <property type="match status" value="1"/>
</dbReference>
<dbReference type="InterPro" id="IPR036250">
    <property type="entry name" value="AcylCo_DH-like_C"/>
</dbReference>
<comment type="caution">
    <text evidence="3">The sequence shown here is derived from an EMBL/GenBank/DDBJ whole genome shotgun (WGS) entry which is preliminary data.</text>
</comment>
<dbReference type="Proteomes" id="UP001198630">
    <property type="component" value="Unassembled WGS sequence"/>
</dbReference>
<protein>
    <submittedName>
        <fullName evidence="3">Flavin-dependent monooxygenase</fullName>
    </submittedName>
</protein>
<feature type="domain" description="Acyl-CoA dehydrogenase C-terminal" evidence="2">
    <location>
        <begin position="230"/>
        <end position="358"/>
    </location>
</feature>
<dbReference type="GO" id="GO:0050660">
    <property type="term" value="F:flavin adenine dinucleotide binding"/>
    <property type="evidence" value="ECO:0007669"/>
    <property type="project" value="InterPro"/>
</dbReference>
<keyword evidence="1" id="KW-0560">Oxidoreductase</keyword>
<dbReference type="PANTHER" id="PTHR48083">
    <property type="entry name" value="MEDIUM-CHAIN SPECIFIC ACYL-COA DEHYDROGENASE, MITOCHONDRIAL-RELATED"/>
    <property type="match status" value="1"/>
</dbReference>
<proteinExistence type="predicted"/>
<evidence type="ECO:0000256" key="1">
    <source>
        <dbReference type="ARBA" id="ARBA00023002"/>
    </source>
</evidence>
<dbReference type="PANTHER" id="PTHR48083:SF19">
    <property type="entry name" value="FLAVIN-DEPENDENT MONOOXYGENASE, OXYGENASE SUBUNIT HSAA"/>
    <property type="match status" value="1"/>
</dbReference>
<evidence type="ECO:0000313" key="3">
    <source>
        <dbReference type="EMBL" id="MCD2113511.1"/>
    </source>
</evidence>
<dbReference type="Gene3D" id="1.10.540.10">
    <property type="entry name" value="Acyl-CoA dehydrogenase/oxidase, N-terminal domain"/>
    <property type="match status" value="1"/>
</dbReference>
<dbReference type="InterPro" id="IPR050741">
    <property type="entry name" value="Acyl-CoA_dehydrogenase"/>
</dbReference>
<dbReference type="AlphaFoldDB" id="A0AAW4XKE5"/>
<dbReference type="Gene3D" id="1.20.140.10">
    <property type="entry name" value="Butyryl-CoA Dehydrogenase, subunit A, domain 3"/>
    <property type="match status" value="1"/>
</dbReference>
<evidence type="ECO:0000259" key="2">
    <source>
        <dbReference type="Pfam" id="PF08028"/>
    </source>
</evidence>
<sequence length="382" mass="41441">MLEAVEGMLPGIGERTAQADAERRLPDATVKEIANSGVMRLLQPKAFGGYEASPVAFYEAVLAIAERCGSTAWVTGVVGVHNWQLGLYDEKLQQEIWGENQDTWTSSSYMPGGKLTRVPGGFELTGRWSFSSGSDHCQWAILGALEMQEDGPPTTYNVVVPRTDYVVEDVWHTVGLRGTGSNDIVIDGAFVPDYRALTKTQVYTNDAPGRALNTSPLFGMPFTTLFPSAITSPVIGMAKGLIDLALEYQGTRVSRAHGKMLDADPYSVAALGGAASIVDACRRQLLGNIGDIYETLMAGGTPTTDQRSTARRDQVLGTVRCVAAIDDIYDRQGAAVIREDHPMARFWRDAHTAKHHTINTNERTLHSWAHNAMGLGPSESIV</sequence>
<dbReference type="InterPro" id="IPR054617">
    <property type="entry name" value="HsaA"/>
</dbReference>
<organism evidence="3 4">
    <name type="scientific">Rhodococcus rhodochrous</name>
    <dbReference type="NCBI Taxonomy" id="1829"/>
    <lineage>
        <taxon>Bacteria</taxon>
        <taxon>Bacillati</taxon>
        <taxon>Actinomycetota</taxon>
        <taxon>Actinomycetes</taxon>
        <taxon>Mycobacteriales</taxon>
        <taxon>Nocardiaceae</taxon>
        <taxon>Rhodococcus</taxon>
    </lineage>
</organism>
<dbReference type="EMBL" id="JAJNCO010000012">
    <property type="protein sequence ID" value="MCD2113511.1"/>
    <property type="molecule type" value="Genomic_DNA"/>
</dbReference>
<dbReference type="InterPro" id="IPR009100">
    <property type="entry name" value="AcylCoA_DH/oxidase_NM_dom_sf"/>
</dbReference>
<dbReference type="GO" id="GO:0003995">
    <property type="term" value="F:acyl-CoA dehydrogenase activity"/>
    <property type="evidence" value="ECO:0007669"/>
    <property type="project" value="TreeGrafter"/>
</dbReference>
<dbReference type="GO" id="GO:0033539">
    <property type="term" value="P:fatty acid beta-oxidation using acyl-CoA dehydrogenase"/>
    <property type="evidence" value="ECO:0007669"/>
    <property type="project" value="TreeGrafter"/>
</dbReference>
<dbReference type="SUPFAM" id="SSF47203">
    <property type="entry name" value="Acyl-CoA dehydrogenase C-terminal domain-like"/>
    <property type="match status" value="1"/>
</dbReference>
<dbReference type="GO" id="GO:0016712">
    <property type="term" value="F:oxidoreductase activity, acting on paired donors, with incorporation or reduction of molecular oxygen, reduced flavin or flavoprotein as one donor, and incorporation of one atom of oxygen"/>
    <property type="evidence" value="ECO:0007669"/>
    <property type="project" value="TreeGrafter"/>
</dbReference>
<gene>
    <name evidence="3" type="ORF">LQ384_20580</name>
</gene>
<reference evidence="3" key="1">
    <citation type="submission" date="2021-11" db="EMBL/GenBank/DDBJ databases">
        <title>Development of a sustainable strategy for remediation of hydrocarbon-contaminated territories based on the waste exchange concept.</title>
        <authorList>
            <person name="Elkin A."/>
        </authorList>
    </citation>
    <scope>NUCLEOTIDE SEQUENCE</scope>
    <source>
        <strain evidence="3">IEGM 757</strain>
    </source>
</reference>
<dbReference type="InterPro" id="IPR013107">
    <property type="entry name" value="Acyl-CoA_DH_C"/>
</dbReference>